<comment type="caution">
    <text evidence="1">The sequence shown here is derived from an EMBL/GenBank/DDBJ whole genome shotgun (WGS) entry which is preliminary data.</text>
</comment>
<gene>
    <name evidence="1" type="ORF">IQ31_03843</name>
</gene>
<evidence type="ECO:0000313" key="1">
    <source>
        <dbReference type="EMBL" id="TWI17401.1"/>
    </source>
</evidence>
<dbReference type="Proteomes" id="UP000315908">
    <property type="component" value="Unassembled WGS sequence"/>
</dbReference>
<sequence>MKATFKMVTEMVFRNNWVRFFCRAIYFLIDTVRVINGKIIMKPKRTFIASMNSHNCLIPIELKLHGHEKM</sequence>
<protein>
    <submittedName>
        <fullName evidence="1">Uncharacterized protein</fullName>
    </submittedName>
</protein>
<dbReference type="AlphaFoldDB" id="A0A562MCX2"/>
<proteinExistence type="predicted"/>
<accession>A0A562MCX2</accession>
<reference evidence="1 2" key="1">
    <citation type="journal article" date="2015" name="Stand. Genomic Sci.">
        <title>Genomic Encyclopedia of Bacterial and Archaeal Type Strains, Phase III: the genomes of soil and plant-associated and newly described type strains.</title>
        <authorList>
            <person name="Whitman W.B."/>
            <person name="Woyke T."/>
            <person name="Klenk H.P."/>
            <person name="Zhou Y."/>
            <person name="Lilburn T.G."/>
            <person name="Beck B.J."/>
            <person name="De Vos P."/>
            <person name="Vandamme P."/>
            <person name="Eisen J.A."/>
            <person name="Garrity G."/>
            <person name="Hugenholtz P."/>
            <person name="Kyrpides N.C."/>
        </authorList>
    </citation>
    <scope>NUCLEOTIDE SEQUENCE [LARGE SCALE GENOMIC DNA]</scope>
    <source>
        <strain evidence="1 2">CGMCC 1.6855</strain>
    </source>
</reference>
<evidence type="ECO:0000313" key="2">
    <source>
        <dbReference type="Proteomes" id="UP000315908"/>
    </source>
</evidence>
<organism evidence="1 2">
    <name type="scientific">Sphingobacterium siyangense</name>
    <dbReference type="NCBI Taxonomy" id="459529"/>
    <lineage>
        <taxon>Bacteria</taxon>
        <taxon>Pseudomonadati</taxon>
        <taxon>Bacteroidota</taxon>
        <taxon>Sphingobacteriia</taxon>
        <taxon>Sphingobacteriales</taxon>
        <taxon>Sphingobacteriaceae</taxon>
        <taxon>Sphingobacterium</taxon>
    </lineage>
</organism>
<dbReference type="EMBL" id="VLKR01000022">
    <property type="protein sequence ID" value="TWI17401.1"/>
    <property type="molecule type" value="Genomic_DNA"/>
</dbReference>
<name>A0A562MCX2_9SPHI</name>